<dbReference type="GO" id="GO:0000175">
    <property type="term" value="F:3'-5'-RNA exonuclease activity"/>
    <property type="evidence" value="ECO:0007669"/>
    <property type="project" value="InterPro"/>
</dbReference>
<dbReference type="GO" id="GO:0003676">
    <property type="term" value="F:nucleic acid binding"/>
    <property type="evidence" value="ECO:0007669"/>
    <property type="project" value="InterPro"/>
</dbReference>
<dbReference type="SUPFAM" id="SSF53098">
    <property type="entry name" value="Ribonuclease H-like"/>
    <property type="match status" value="1"/>
</dbReference>
<dbReference type="FunFam" id="3.30.420.10:FF:000003">
    <property type="entry name" value="Oligoribonuclease"/>
    <property type="match status" value="1"/>
</dbReference>
<accession>A0A0R2PFZ9</accession>
<dbReference type="InterPro" id="IPR036397">
    <property type="entry name" value="RNaseH_sf"/>
</dbReference>
<gene>
    <name evidence="8" type="ORF">ABR55_03380</name>
</gene>
<reference evidence="8 9" key="1">
    <citation type="submission" date="2015-10" db="EMBL/GenBank/DDBJ databases">
        <title>Metagenome-Assembled Genomes uncover a global brackish microbiome.</title>
        <authorList>
            <person name="Hugerth L.W."/>
            <person name="Larsson J."/>
            <person name="Alneberg J."/>
            <person name="Lindh M.V."/>
            <person name="Legrand C."/>
            <person name="Pinhassi J."/>
            <person name="Andersson A.F."/>
        </authorList>
    </citation>
    <scope>NUCLEOTIDE SEQUENCE [LARGE SCALE GENOMIC DNA]</scope>
    <source>
        <strain evidence="8">BACL15 MAG-120823-bin78</strain>
    </source>
</reference>
<evidence type="ECO:0000256" key="2">
    <source>
        <dbReference type="ARBA" id="ARBA00022722"/>
    </source>
</evidence>
<evidence type="ECO:0000256" key="3">
    <source>
        <dbReference type="ARBA" id="ARBA00022801"/>
    </source>
</evidence>
<name>A0A0R2PFZ9_9ACTN</name>
<organism evidence="8 9">
    <name type="scientific">Actinobacteria bacterium BACL15 MAG-120823-bin78</name>
    <dbReference type="NCBI Taxonomy" id="1655563"/>
    <lineage>
        <taxon>Bacteria</taxon>
        <taxon>Bacillati</taxon>
        <taxon>Actinomycetota</taxon>
        <taxon>Actinomycetes</taxon>
        <taxon>Actinomycetes incertae sedis</taxon>
        <taxon>ac1 cluster</taxon>
    </lineage>
</organism>
<comment type="similarity">
    <text evidence="1">Belongs to the oligoribonuclease family.</text>
</comment>
<comment type="caution">
    <text evidence="8">The sequence shown here is derived from an EMBL/GenBank/DDBJ whole genome shotgun (WGS) entry which is preliminary data.</text>
</comment>
<evidence type="ECO:0000256" key="4">
    <source>
        <dbReference type="ARBA" id="ARBA00022839"/>
    </source>
</evidence>
<keyword evidence="4" id="KW-0269">Exonuclease</keyword>
<evidence type="ECO:0000256" key="1">
    <source>
        <dbReference type="ARBA" id="ARBA00009921"/>
    </source>
</evidence>
<protein>
    <recommendedName>
        <fullName evidence="6">Oligoribonuclease</fullName>
    </recommendedName>
</protein>
<feature type="domain" description="Exonuclease" evidence="7">
    <location>
        <begin position="7"/>
        <end position="181"/>
    </location>
</feature>
<dbReference type="Proteomes" id="UP000052955">
    <property type="component" value="Unassembled WGS sequence"/>
</dbReference>
<dbReference type="Pfam" id="PF00929">
    <property type="entry name" value="RNase_T"/>
    <property type="match status" value="1"/>
</dbReference>
<dbReference type="InterPro" id="IPR022894">
    <property type="entry name" value="Oligoribonuclease"/>
</dbReference>
<keyword evidence="2" id="KW-0540">Nuclease</keyword>
<dbReference type="EMBL" id="LIAN01000186">
    <property type="protein sequence ID" value="KRO36785.1"/>
    <property type="molecule type" value="Genomic_DNA"/>
</dbReference>
<evidence type="ECO:0000313" key="9">
    <source>
        <dbReference type="Proteomes" id="UP000052955"/>
    </source>
</evidence>
<dbReference type="PANTHER" id="PTHR11046:SF0">
    <property type="entry name" value="OLIGORIBONUCLEASE, MITOCHONDRIAL"/>
    <property type="match status" value="1"/>
</dbReference>
<dbReference type="PANTHER" id="PTHR11046">
    <property type="entry name" value="OLIGORIBONUCLEASE, MITOCHONDRIAL"/>
    <property type="match status" value="1"/>
</dbReference>
<comment type="function">
    <text evidence="5">3'-to-5' exoribonuclease specific for small oligoribonucleotides.</text>
</comment>
<sequence>MPNEQPNLIWIDCEMTGLSLEKDVLVEIAVLVTDSDLNVIGDGVDVVIKATPEQLAGMNEFVTQMHTTSGLITEIPHGISVHDAEQRVIAYLESASTQPGKSPLAGNSVGVDRSFIARDMPLLNEYLHYRTVDVSSIKELARRWFPKAYFGAPAKTGNHRALGDIQDSIAELAYYRQTIFNSPQNEAPTTS</sequence>
<evidence type="ECO:0000256" key="6">
    <source>
        <dbReference type="ARBA" id="ARBA00070964"/>
    </source>
</evidence>
<dbReference type="NCBIfam" id="NF003765">
    <property type="entry name" value="PRK05359.1"/>
    <property type="match status" value="1"/>
</dbReference>
<dbReference type="CDD" id="cd06135">
    <property type="entry name" value="Orn"/>
    <property type="match status" value="1"/>
</dbReference>
<proteinExistence type="inferred from homology"/>
<dbReference type="AlphaFoldDB" id="A0A0R2PFZ9"/>
<dbReference type="SMART" id="SM00479">
    <property type="entry name" value="EXOIII"/>
    <property type="match status" value="1"/>
</dbReference>
<dbReference type="Gene3D" id="3.30.420.10">
    <property type="entry name" value="Ribonuclease H-like superfamily/Ribonuclease H"/>
    <property type="match status" value="1"/>
</dbReference>
<dbReference type="InterPro" id="IPR013520">
    <property type="entry name" value="Ribonucl_H"/>
</dbReference>
<evidence type="ECO:0000313" key="8">
    <source>
        <dbReference type="EMBL" id="KRO36785.1"/>
    </source>
</evidence>
<evidence type="ECO:0000259" key="7">
    <source>
        <dbReference type="SMART" id="SM00479"/>
    </source>
</evidence>
<dbReference type="InterPro" id="IPR012337">
    <property type="entry name" value="RNaseH-like_sf"/>
</dbReference>
<keyword evidence="3" id="KW-0378">Hydrolase</keyword>
<evidence type="ECO:0000256" key="5">
    <source>
        <dbReference type="ARBA" id="ARBA00057155"/>
    </source>
</evidence>